<comment type="pathway">
    <text evidence="1">Pyrimidine metabolism; CTP biosynthesis via de novo pathway; CTP from UDP: step 2/2.</text>
</comment>
<dbReference type="GO" id="GO:0042802">
    <property type="term" value="F:identical protein binding"/>
    <property type="evidence" value="ECO:0007669"/>
    <property type="project" value="TreeGrafter"/>
</dbReference>
<name>A0A515EQ58_9BURK</name>
<evidence type="ECO:0000313" key="12">
    <source>
        <dbReference type="Proteomes" id="UP000317365"/>
    </source>
</evidence>
<dbReference type="PANTHER" id="PTHR11550">
    <property type="entry name" value="CTP SYNTHASE"/>
    <property type="match status" value="1"/>
</dbReference>
<organism evidence="11 12">
    <name type="scientific">Rhodoferax aquaticus</name>
    <dbReference type="NCBI Taxonomy" id="2527691"/>
    <lineage>
        <taxon>Bacteria</taxon>
        <taxon>Pseudomonadati</taxon>
        <taxon>Pseudomonadota</taxon>
        <taxon>Betaproteobacteria</taxon>
        <taxon>Burkholderiales</taxon>
        <taxon>Comamonadaceae</taxon>
        <taxon>Rhodoferax</taxon>
    </lineage>
</organism>
<protein>
    <recommendedName>
        <fullName evidence="3">CTP synthase (glutamine hydrolyzing)</fullName>
        <ecNumber evidence="3">6.3.4.2</ecNumber>
    </recommendedName>
</protein>
<dbReference type="InterPro" id="IPR029062">
    <property type="entry name" value="Class_I_gatase-like"/>
</dbReference>
<dbReference type="KEGG" id="rhg:EXZ61_11685"/>
<reference evidence="12" key="2">
    <citation type="journal article" date="2020" name="Int. J. Syst. Evol. Microbiol.">
        <title>Genomic insights into a novel species Rhodoferax aquaticus sp. nov., isolated from freshwater.</title>
        <authorList>
            <person name="Li T."/>
            <person name="Zhuo Y."/>
            <person name="Jin C.Z."/>
            <person name="Wu X."/>
            <person name="Ko S.R."/>
            <person name="Jin F.J."/>
            <person name="Ahn C.Y."/>
            <person name="Oh H.M."/>
            <person name="Lee H.G."/>
            <person name="Jin L."/>
        </authorList>
    </citation>
    <scope>NUCLEOTIDE SEQUENCE [LARGE SCALE GENOMIC DNA]</scope>
    <source>
        <strain evidence="12">Gr-4</strain>
    </source>
</reference>
<keyword evidence="12" id="KW-1185">Reference proteome</keyword>
<evidence type="ECO:0000259" key="10">
    <source>
        <dbReference type="Pfam" id="PF00117"/>
    </source>
</evidence>
<keyword evidence="6" id="KW-0067">ATP-binding</keyword>
<proteinExistence type="inferred from homology"/>
<dbReference type="NCBIfam" id="NF004836">
    <property type="entry name" value="PRK06186.1"/>
    <property type="match status" value="1"/>
</dbReference>
<evidence type="ECO:0000313" key="11">
    <source>
        <dbReference type="EMBL" id="QDL54779.1"/>
    </source>
</evidence>
<evidence type="ECO:0000256" key="7">
    <source>
        <dbReference type="ARBA" id="ARBA00022962"/>
    </source>
</evidence>
<dbReference type="EC" id="6.3.4.2" evidence="3"/>
<dbReference type="PROSITE" id="PS51273">
    <property type="entry name" value="GATASE_TYPE_1"/>
    <property type="match status" value="1"/>
</dbReference>
<dbReference type="GO" id="GO:0019856">
    <property type="term" value="P:pyrimidine nucleobase biosynthetic process"/>
    <property type="evidence" value="ECO:0007669"/>
    <property type="project" value="TreeGrafter"/>
</dbReference>
<dbReference type="SUPFAM" id="SSF52317">
    <property type="entry name" value="Class I glutamine amidotransferase-like"/>
    <property type="match status" value="1"/>
</dbReference>
<comment type="catalytic activity">
    <reaction evidence="9">
        <text>UTP + L-glutamine + ATP + H2O = CTP + L-glutamate + ADP + phosphate + 2 H(+)</text>
        <dbReference type="Rhea" id="RHEA:26426"/>
        <dbReference type="ChEBI" id="CHEBI:15377"/>
        <dbReference type="ChEBI" id="CHEBI:15378"/>
        <dbReference type="ChEBI" id="CHEBI:29985"/>
        <dbReference type="ChEBI" id="CHEBI:30616"/>
        <dbReference type="ChEBI" id="CHEBI:37563"/>
        <dbReference type="ChEBI" id="CHEBI:43474"/>
        <dbReference type="ChEBI" id="CHEBI:46398"/>
        <dbReference type="ChEBI" id="CHEBI:58359"/>
        <dbReference type="ChEBI" id="CHEBI:456216"/>
        <dbReference type="EC" id="6.3.4.2"/>
    </reaction>
</comment>
<evidence type="ECO:0000256" key="6">
    <source>
        <dbReference type="ARBA" id="ARBA00022840"/>
    </source>
</evidence>
<dbReference type="PANTHER" id="PTHR11550:SF0">
    <property type="entry name" value="CTP SYNTHASE-RELATED"/>
    <property type="match status" value="1"/>
</dbReference>
<evidence type="ECO:0000256" key="2">
    <source>
        <dbReference type="ARBA" id="ARBA00007533"/>
    </source>
</evidence>
<sequence length="232" mass="24983">MMKSKVTVGLMGDYHASIPAHQAIPLALQSASHANNIAVEFEWVATEEIINPSRVAPFDGLWCVPGSPYQSMDGALRAIEHARRAAIPFLGTCGGFQHAVIEFARNVLGWRDAEHAETAPDAARAVISPLECALVEATGTVRLFPGTRIAAAYGANQTTEGYRCRYGLNPRFQLELTAGPLRAAADDETGEVRSVELDGHPFFVATLFQPERAALKGQRAPLVEAFVRACAV</sequence>
<dbReference type="GO" id="GO:0044210">
    <property type="term" value="P:'de novo' CTP biosynthetic process"/>
    <property type="evidence" value="ECO:0007669"/>
    <property type="project" value="UniProtKB-UniPathway"/>
</dbReference>
<keyword evidence="5" id="KW-0547">Nucleotide-binding</keyword>
<dbReference type="Gene3D" id="3.40.50.880">
    <property type="match status" value="1"/>
</dbReference>
<dbReference type="RefSeq" id="WP_142811938.1">
    <property type="nucleotide sequence ID" value="NZ_CP036282.1"/>
</dbReference>
<dbReference type="AlphaFoldDB" id="A0A515EQ58"/>
<gene>
    <name evidence="11" type="ORF">EXZ61_11685</name>
</gene>
<evidence type="ECO:0000256" key="4">
    <source>
        <dbReference type="ARBA" id="ARBA00022598"/>
    </source>
</evidence>
<accession>A0A515EQ58</accession>
<keyword evidence="8" id="KW-0665">Pyrimidine biosynthesis</keyword>
<dbReference type="UniPathway" id="UPA00159">
    <property type="reaction ID" value="UER00277"/>
</dbReference>
<keyword evidence="7" id="KW-0315">Glutamine amidotransferase</keyword>
<dbReference type="InterPro" id="IPR004468">
    <property type="entry name" value="CTP_synthase"/>
</dbReference>
<dbReference type="Pfam" id="PF00117">
    <property type="entry name" value="GATase"/>
    <property type="match status" value="1"/>
</dbReference>
<evidence type="ECO:0000256" key="5">
    <source>
        <dbReference type="ARBA" id="ARBA00022741"/>
    </source>
</evidence>
<dbReference type="Proteomes" id="UP000317365">
    <property type="component" value="Chromosome"/>
</dbReference>
<reference evidence="12" key="1">
    <citation type="submission" date="2019-02" db="EMBL/GenBank/DDBJ databases">
        <title>Complete genome sequence of Rhodoferax sp. Gr-4.</title>
        <authorList>
            <person name="Jin L."/>
        </authorList>
    </citation>
    <scope>NUCLEOTIDE SEQUENCE [LARGE SCALE GENOMIC DNA]</scope>
    <source>
        <strain evidence="12">Gr-4</strain>
    </source>
</reference>
<dbReference type="GO" id="GO:0005524">
    <property type="term" value="F:ATP binding"/>
    <property type="evidence" value="ECO:0007669"/>
    <property type="project" value="UniProtKB-KW"/>
</dbReference>
<evidence type="ECO:0000256" key="3">
    <source>
        <dbReference type="ARBA" id="ARBA00012291"/>
    </source>
</evidence>
<feature type="domain" description="Glutamine amidotransferase" evidence="10">
    <location>
        <begin position="35"/>
        <end position="117"/>
    </location>
</feature>
<dbReference type="GO" id="GO:0003883">
    <property type="term" value="F:CTP synthase activity"/>
    <property type="evidence" value="ECO:0007669"/>
    <property type="project" value="UniProtKB-EC"/>
</dbReference>
<dbReference type="GO" id="GO:0005829">
    <property type="term" value="C:cytosol"/>
    <property type="evidence" value="ECO:0007669"/>
    <property type="project" value="TreeGrafter"/>
</dbReference>
<evidence type="ECO:0000256" key="8">
    <source>
        <dbReference type="ARBA" id="ARBA00022975"/>
    </source>
</evidence>
<dbReference type="InterPro" id="IPR017926">
    <property type="entry name" value="GATASE"/>
</dbReference>
<evidence type="ECO:0000256" key="9">
    <source>
        <dbReference type="ARBA" id="ARBA00047781"/>
    </source>
</evidence>
<keyword evidence="4" id="KW-0436">Ligase</keyword>
<evidence type="ECO:0000256" key="1">
    <source>
        <dbReference type="ARBA" id="ARBA00005171"/>
    </source>
</evidence>
<dbReference type="EMBL" id="CP036282">
    <property type="protein sequence ID" value="QDL54779.1"/>
    <property type="molecule type" value="Genomic_DNA"/>
</dbReference>
<comment type="similarity">
    <text evidence="2">Belongs to the CTP synthase family.</text>
</comment>